<dbReference type="InterPro" id="IPR043461">
    <property type="entry name" value="LpxH-like"/>
</dbReference>
<evidence type="ECO:0000313" key="1">
    <source>
        <dbReference type="EMBL" id="UOE99770.1"/>
    </source>
</evidence>
<organism evidence="1 2">
    <name type="scientific">Bdellovibrio reynosensis</name>
    <dbReference type="NCBI Taxonomy" id="2835041"/>
    <lineage>
        <taxon>Bacteria</taxon>
        <taxon>Pseudomonadati</taxon>
        <taxon>Bdellovibrionota</taxon>
        <taxon>Bdellovibrionia</taxon>
        <taxon>Bdellovibrionales</taxon>
        <taxon>Pseudobdellovibrionaceae</taxon>
        <taxon>Bdellovibrio</taxon>
    </lineage>
</organism>
<evidence type="ECO:0000313" key="2">
    <source>
        <dbReference type="Proteomes" id="UP000830116"/>
    </source>
</evidence>
<sequence>MDATSPSENTDNAVPVAKPAPVKKIKIIISDLHLGKGRLLEKGGINSLEEFYYGEKLVEFIHYYSTGAYRDYEVELIINGDFLNFLQCDYKGHFLSVITEAVTLEIFKDIVKGHKNVFDALAEFAAKPGNSITYIVGNHDQGMLWPACRAYLNQVIGTPIRYKNIVYFFDGVHVEHGHMQEAANRMDPKKFFLKKDLVEPILNLPFGSHFFLEVVLKIKEEYPHVDKIRPFGKMVRWSFMNETKVMFKAFFMALAYFAKSAFIKDPRRAWPLKRIVQVIAESAIFPDLSESARKILTDERVHTVIFGHSHVYQYRQWSENKEYFNTGTWTEITSLDIVSLGKITKLTYVLIEYPEDGSRPRGRLKEWKGYHKIEEDVAIS</sequence>
<dbReference type="Proteomes" id="UP000830116">
    <property type="component" value="Chromosome"/>
</dbReference>
<reference evidence="1" key="1">
    <citation type="submission" date="2022-03" db="EMBL/GenBank/DDBJ databases">
        <title>Genome Identification and Characterization of new species Bdellovibrio reynosense LBG001 sp. nov. from a Mexico soil sample.</title>
        <authorList>
            <person name="Camilli A."/>
            <person name="Ajao Y."/>
            <person name="Guo X."/>
        </authorList>
    </citation>
    <scope>NUCLEOTIDE SEQUENCE</scope>
    <source>
        <strain evidence="1">LBG001</strain>
    </source>
</reference>
<dbReference type="RefSeq" id="WP_243535006.1">
    <property type="nucleotide sequence ID" value="NZ_CP093442.1"/>
</dbReference>
<keyword evidence="2" id="KW-1185">Reference proteome</keyword>
<evidence type="ECO:0008006" key="3">
    <source>
        <dbReference type="Google" id="ProtNLM"/>
    </source>
</evidence>
<dbReference type="Gene3D" id="3.60.21.10">
    <property type="match status" value="1"/>
</dbReference>
<dbReference type="PANTHER" id="PTHR34990">
    <property type="entry name" value="UDP-2,3-DIACYLGLUCOSAMINE HYDROLASE-RELATED"/>
    <property type="match status" value="1"/>
</dbReference>
<protein>
    <recommendedName>
        <fullName evidence="3">Calcineurin-like phosphoesterase domain-containing protein</fullName>
    </recommendedName>
</protein>
<dbReference type="InterPro" id="IPR029052">
    <property type="entry name" value="Metallo-depent_PP-like"/>
</dbReference>
<dbReference type="PANTHER" id="PTHR34990:SF2">
    <property type="entry name" value="BLL8164 PROTEIN"/>
    <property type="match status" value="1"/>
</dbReference>
<gene>
    <name evidence="1" type="ORF">MNR06_08685</name>
</gene>
<dbReference type="EMBL" id="CP093442">
    <property type="protein sequence ID" value="UOE99770.1"/>
    <property type="molecule type" value="Genomic_DNA"/>
</dbReference>
<name>A0ABY4C827_9BACT</name>
<accession>A0ABY4C827</accession>
<dbReference type="SUPFAM" id="SSF56300">
    <property type="entry name" value="Metallo-dependent phosphatases"/>
    <property type="match status" value="1"/>
</dbReference>
<proteinExistence type="predicted"/>